<evidence type="ECO:0000256" key="6">
    <source>
        <dbReference type="ARBA" id="ARBA00023004"/>
    </source>
</evidence>
<dbReference type="InterPro" id="IPR016099">
    <property type="entry name" value="Prismane-like_a/b-sand"/>
</dbReference>
<keyword evidence="4 9" id="KW-0479">Metal-binding</keyword>
<dbReference type="Pfam" id="PF03063">
    <property type="entry name" value="Prismane"/>
    <property type="match status" value="1"/>
</dbReference>
<feature type="binding site" evidence="10">
    <location>
        <position position="468"/>
    </location>
    <ligand>
        <name>[Ni-4Fe-4S] cluster</name>
        <dbReference type="ChEBI" id="CHEBI:47739"/>
    </ligand>
</feature>
<dbReference type="PANTHER" id="PTHR30109:SF4">
    <property type="entry name" value="CARBON MONOXIDE DEHYDROGENASE"/>
    <property type="match status" value="1"/>
</dbReference>
<keyword evidence="5 9" id="KW-0560">Oxidoreductase</keyword>
<dbReference type="EC" id="1.2.7.4" evidence="9"/>
<dbReference type="PIRSF" id="PIRSF005023">
    <property type="entry name" value="CODH"/>
    <property type="match status" value="1"/>
</dbReference>
<evidence type="ECO:0000256" key="10">
    <source>
        <dbReference type="PIRSR" id="PIRSR005023-1"/>
    </source>
</evidence>
<protein>
    <recommendedName>
        <fullName evidence="9">Carbon monoxide dehydrogenase</fullName>
        <ecNumber evidence="9">1.2.7.4</ecNumber>
    </recommendedName>
</protein>
<dbReference type="InterPro" id="IPR010047">
    <property type="entry name" value="CODH"/>
</dbReference>
<dbReference type="GO" id="GO:0042542">
    <property type="term" value="P:response to hydrogen peroxide"/>
    <property type="evidence" value="ECO:0007669"/>
    <property type="project" value="TreeGrafter"/>
</dbReference>
<dbReference type="Gene3D" id="3.40.50.2030">
    <property type="match status" value="2"/>
</dbReference>
<comment type="catalytic activity">
    <reaction evidence="8 9">
        <text>CO + 2 oxidized [2Fe-2S]-[ferredoxin] + H2O = 2 reduced [2Fe-2S]-[ferredoxin] + CO2 + 2 H(+)</text>
        <dbReference type="Rhea" id="RHEA:21040"/>
        <dbReference type="Rhea" id="RHEA-COMP:10000"/>
        <dbReference type="Rhea" id="RHEA-COMP:10001"/>
        <dbReference type="ChEBI" id="CHEBI:15377"/>
        <dbReference type="ChEBI" id="CHEBI:15378"/>
        <dbReference type="ChEBI" id="CHEBI:16526"/>
        <dbReference type="ChEBI" id="CHEBI:17245"/>
        <dbReference type="ChEBI" id="CHEBI:33737"/>
        <dbReference type="ChEBI" id="CHEBI:33738"/>
        <dbReference type="EC" id="1.2.7.4"/>
    </reaction>
</comment>
<dbReference type="NCBIfam" id="TIGR01702">
    <property type="entry name" value="CO_DH_cata"/>
    <property type="match status" value="1"/>
</dbReference>
<dbReference type="InterPro" id="IPR011254">
    <property type="entry name" value="Prismane-like_sf"/>
</dbReference>
<comment type="cofactor">
    <cofactor evidence="1">
        <name>[4Fe-4S] cluster</name>
        <dbReference type="ChEBI" id="CHEBI:49883"/>
    </cofactor>
</comment>
<dbReference type="Gene3D" id="1.20.1270.30">
    <property type="match status" value="1"/>
</dbReference>
<feature type="binding site" evidence="10">
    <location>
        <position position="283"/>
    </location>
    <ligand>
        <name>[Ni-4Fe-4S] cluster</name>
        <dbReference type="ChEBI" id="CHEBI:47739"/>
    </ligand>
</feature>
<feature type="binding site" evidence="10">
    <location>
        <position position="68"/>
    </location>
    <ligand>
        <name>[4Fe-4S] cluster</name>
        <dbReference type="ChEBI" id="CHEBI:49883"/>
        <label>2</label>
    </ligand>
</feature>
<evidence type="ECO:0000256" key="3">
    <source>
        <dbReference type="ARBA" id="ARBA00022596"/>
    </source>
</evidence>
<comment type="caution">
    <text evidence="12">The sequence shown here is derived from an EMBL/GenBank/DDBJ whole genome shotgun (WGS) entry which is preliminary data.</text>
</comment>
<dbReference type="RefSeq" id="WP_134212656.1">
    <property type="nucleotide sequence ID" value="NZ_QFFZ01000005.1"/>
</dbReference>
<evidence type="ECO:0000256" key="4">
    <source>
        <dbReference type="ARBA" id="ARBA00022723"/>
    </source>
</evidence>
<proteinExistence type="predicted"/>
<dbReference type="GO" id="GO:0004601">
    <property type="term" value="F:peroxidase activity"/>
    <property type="evidence" value="ECO:0007669"/>
    <property type="project" value="TreeGrafter"/>
</dbReference>
<evidence type="ECO:0000256" key="7">
    <source>
        <dbReference type="ARBA" id="ARBA00023014"/>
    </source>
</evidence>
<dbReference type="GO" id="GO:0043885">
    <property type="term" value="F:anaerobic carbon-monoxide dehydrogenase activity"/>
    <property type="evidence" value="ECO:0007669"/>
    <property type="project" value="UniProtKB-UniRule"/>
</dbReference>
<evidence type="ECO:0000256" key="5">
    <source>
        <dbReference type="ARBA" id="ARBA00023002"/>
    </source>
</evidence>
<dbReference type="InterPro" id="IPR004137">
    <property type="entry name" value="HCP/CODH"/>
</dbReference>
<dbReference type="SUPFAM" id="SSF56821">
    <property type="entry name" value="Prismane protein-like"/>
    <property type="match status" value="1"/>
</dbReference>
<evidence type="ECO:0000256" key="11">
    <source>
        <dbReference type="SAM" id="MobiDB-lite"/>
    </source>
</evidence>
<keyword evidence="7 9" id="KW-0411">Iron-sulfur</keyword>
<evidence type="ECO:0000313" key="13">
    <source>
        <dbReference type="Proteomes" id="UP000297597"/>
    </source>
</evidence>
<dbReference type="OrthoDB" id="5478720at2"/>
<dbReference type="PANTHER" id="PTHR30109">
    <property type="entry name" value="HYDROXYLAMINE REDUCTASE"/>
    <property type="match status" value="1"/>
</dbReference>
<keyword evidence="6 9" id="KW-0408">Iron</keyword>
<feature type="binding site" evidence="10">
    <location>
        <position position="498"/>
    </location>
    <ligand>
        <name>[Ni-4Fe-4S] cluster</name>
        <dbReference type="ChEBI" id="CHEBI:47739"/>
    </ligand>
</feature>
<feature type="binding site" evidence="10">
    <location>
        <position position="90"/>
    </location>
    <ligand>
        <name>[4Fe-4S] cluster</name>
        <dbReference type="ChEBI" id="CHEBI:49883"/>
        <label>2</label>
    </ligand>
</feature>
<dbReference type="EMBL" id="QFFZ01000005">
    <property type="protein sequence ID" value="TEB12807.1"/>
    <property type="molecule type" value="Genomic_DNA"/>
</dbReference>
<dbReference type="GO" id="GO:0051539">
    <property type="term" value="F:4 iron, 4 sulfur cluster binding"/>
    <property type="evidence" value="ECO:0007669"/>
    <property type="project" value="UniProtKB-UniRule"/>
</dbReference>
<evidence type="ECO:0000256" key="8">
    <source>
        <dbReference type="ARBA" id="ARBA00048733"/>
    </source>
</evidence>
<organism evidence="12 13">
    <name type="scientific">Pelotomaculum propionicicum</name>
    <dbReference type="NCBI Taxonomy" id="258475"/>
    <lineage>
        <taxon>Bacteria</taxon>
        <taxon>Bacillati</taxon>
        <taxon>Bacillota</taxon>
        <taxon>Clostridia</taxon>
        <taxon>Eubacteriales</taxon>
        <taxon>Desulfotomaculaceae</taxon>
        <taxon>Pelotomaculum</taxon>
    </lineage>
</organism>
<dbReference type="AlphaFoldDB" id="A0A4Y7RX00"/>
<feature type="binding site" evidence="10">
    <location>
        <position position="317"/>
    </location>
    <ligand>
        <name>[Ni-4Fe-4S] cluster</name>
        <dbReference type="ChEBI" id="CHEBI:47739"/>
    </ligand>
</feature>
<evidence type="ECO:0000256" key="1">
    <source>
        <dbReference type="ARBA" id="ARBA00001966"/>
    </source>
</evidence>
<keyword evidence="2 9" id="KW-0004">4Fe-4S</keyword>
<dbReference type="GO" id="GO:0006091">
    <property type="term" value="P:generation of precursor metabolites and energy"/>
    <property type="evidence" value="ECO:0007669"/>
    <property type="project" value="InterPro"/>
</dbReference>
<feature type="binding site" evidence="10">
    <location>
        <position position="547"/>
    </location>
    <ligand>
        <name>[Ni-4Fe-4S] cluster</name>
        <dbReference type="ChEBI" id="CHEBI:47739"/>
    </ligand>
</feature>
<dbReference type="GO" id="GO:0016151">
    <property type="term" value="F:nickel cation binding"/>
    <property type="evidence" value="ECO:0007669"/>
    <property type="project" value="InterPro"/>
</dbReference>
<feature type="binding site" evidence="10">
    <location>
        <position position="67"/>
    </location>
    <ligand>
        <name>[4Fe-4S] cluster</name>
        <dbReference type="ChEBI" id="CHEBI:49883"/>
        <label>1</label>
        <note>ligand shared between dimeric partners</note>
    </ligand>
</feature>
<feature type="binding site" evidence="10">
    <location>
        <position position="59"/>
    </location>
    <ligand>
        <name>[4Fe-4S] cluster</name>
        <dbReference type="ChEBI" id="CHEBI:49883"/>
        <label>1</label>
        <note>ligand shared between dimeric partners</note>
    </ligand>
</feature>
<evidence type="ECO:0000256" key="9">
    <source>
        <dbReference type="PIRNR" id="PIRNR005023"/>
    </source>
</evidence>
<keyword evidence="13" id="KW-1185">Reference proteome</keyword>
<accession>A0A4Y7RX00</accession>
<dbReference type="GO" id="GO:0050418">
    <property type="term" value="F:hydroxylamine reductase activity"/>
    <property type="evidence" value="ECO:0007669"/>
    <property type="project" value="TreeGrafter"/>
</dbReference>
<name>A0A4Y7RX00_9FIRM</name>
<evidence type="ECO:0000256" key="2">
    <source>
        <dbReference type="ARBA" id="ARBA00022485"/>
    </source>
</evidence>
<dbReference type="InterPro" id="IPR016101">
    <property type="entry name" value="CO_DH_a-bundle"/>
</dbReference>
<feature type="binding site" evidence="10">
    <location>
        <position position="71"/>
    </location>
    <ligand>
        <name>[4Fe-4S] cluster</name>
        <dbReference type="ChEBI" id="CHEBI:49883"/>
        <label>2</label>
    </ligand>
</feature>
<gene>
    <name evidence="12" type="ORF">Pmgp_00783</name>
</gene>
<feature type="binding site" evidence="10">
    <location>
        <position position="76"/>
    </location>
    <ligand>
        <name>[4Fe-4S] cluster</name>
        <dbReference type="ChEBI" id="CHEBI:49883"/>
        <label>2</label>
    </ligand>
</feature>
<feature type="region of interest" description="Disordered" evidence="11">
    <location>
        <begin position="1"/>
        <end position="24"/>
    </location>
</feature>
<reference evidence="12 13" key="1">
    <citation type="journal article" date="2018" name="Environ. Microbiol.">
        <title>Novel energy conservation strategies and behaviour of Pelotomaculum schinkii driving syntrophic propionate catabolism.</title>
        <authorList>
            <person name="Hidalgo-Ahumada C.A.P."/>
            <person name="Nobu M.K."/>
            <person name="Narihiro T."/>
            <person name="Tamaki H."/>
            <person name="Liu W.T."/>
            <person name="Kamagata Y."/>
            <person name="Stams A.J.M."/>
            <person name="Imachi H."/>
            <person name="Sousa D.Z."/>
        </authorList>
    </citation>
    <scope>NUCLEOTIDE SEQUENCE [LARGE SCALE GENOMIC DNA]</scope>
    <source>
        <strain evidence="12 13">MGP</strain>
    </source>
</reference>
<feature type="binding site" evidence="10">
    <location>
        <position position="355"/>
    </location>
    <ligand>
        <name>[Ni-4Fe-4S] cluster</name>
        <dbReference type="ChEBI" id="CHEBI:47739"/>
    </ligand>
</feature>
<evidence type="ECO:0000313" key="12">
    <source>
        <dbReference type="EMBL" id="TEB12807.1"/>
    </source>
</evidence>
<keyword evidence="3 10" id="KW-0533">Nickel</keyword>
<sequence length="671" mass="72872">MPRFKDPSHTCRPSGAPRVVDPKTLGRSADPAVLEMIDYAREKGVITSFDRFVAQQPQCQIGYKGLCCRFCMAGPCRIKAEEGPGSKGICGASAWTIAARSTGLMLLTGAASHSEHAHVILETVHKTAHGKAPDYSIKDVDKLRRVCARVGIATGGKDELTMVKELCELAFKEYSRLKGEGFSNWVRTTVTPDRNEKFTSHDIMPSGVYNVISELVTQAHVGMDNDPVNIIFSALRVALADYIGMHIGTDFSDILFGTPKPLLSEANFGIIDPDNVNIAMYGHNPVLSELICDAAESMQQEAKAAGAKGIQLMGICCTGNEVIMRRGVPIVTSYASAELPILTGALDAYVVDVQCIMPSIRTVAECFHTRIITTSPIVKIPGSYHIDFQTEYAMDNARTAIQYAIEAFKLRDKSKYHIPQERHKVIAGWSLEALYELFGSVNPDNPVSVLTDAILAGEIKGVAMLAGCNNLKRFQDDSHITIAKEMIKNDVFVIGTGCVMQACARAGLLAPEAMELAGDGLKKFLARISEKADLKVGLPPMFHMGSCVDNTRCSDLMMDMAKQLGVATPKVPWVASAPEAMSGKAVSIGCWCVAMGMPVHVGAMPPLEGSDLIYSIVTQVAHDVYGGHFIFEMDPAIAAQKMLNALEYRTWKLGVHRAAAERFETALCQNY</sequence>
<dbReference type="Proteomes" id="UP000297597">
    <property type="component" value="Unassembled WGS sequence"/>
</dbReference>